<accession>A0ABZ1IJP4</accession>
<name>A0ABZ1IJP4_9PSEU</name>
<proteinExistence type="predicted"/>
<evidence type="ECO:0000313" key="6">
    <source>
        <dbReference type="Proteomes" id="UP001330812"/>
    </source>
</evidence>
<dbReference type="InterPro" id="IPR000835">
    <property type="entry name" value="HTH_MarR-typ"/>
</dbReference>
<keyword evidence="1" id="KW-0805">Transcription regulation</keyword>
<evidence type="ECO:0000313" key="5">
    <source>
        <dbReference type="EMBL" id="WSE34695.1"/>
    </source>
</evidence>
<dbReference type="Gene3D" id="1.10.10.10">
    <property type="entry name" value="Winged helix-like DNA-binding domain superfamily/Winged helix DNA-binding domain"/>
    <property type="match status" value="1"/>
</dbReference>
<evidence type="ECO:0000259" key="4">
    <source>
        <dbReference type="PROSITE" id="PS50995"/>
    </source>
</evidence>
<evidence type="ECO:0000256" key="1">
    <source>
        <dbReference type="ARBA" id="ARBA00023015"/>
    </source>
</evidence>
<keyword evidence="3" id="KW-0804">Transcription</keyword>
<sequence>MAGDSGADGARTKSVDDILTQWAESYREVDAAPMGIIGRVWRLSRYFEQGVQRRLDDFGCTLPEFDVLATLRRSGSPYSLTAGELMHSAMVTSGAVTNRVDRLVERGWVTRVADPNNRRVRCITLTPEGLDLVNRIVPAHLENERQMLSTLSGSEQDTLETLLKKLAADHEQPNRKK</sequence>
<dbReference type="InterPro" id="IPR039422">
    <property type="entry name" value="MarR/SlyA-like"/>
</dbReference>
<dbReference type="PANTHER" id="PTHR33164">
    <property type="entry name" value="TRANSCRIPTIONAL REGULATOR, MARR FAMILY"/>
    <property type="match status" value="1"/>
</dbReference>
<dbReference type="PRINTS" id="PR00598">
    <property type="entry name" value="HTHMARR"/>
</dbReference>
<dbReference type="PROSITE" id="PS50995">
    <property type="entry name" value="HTH_MARR_2"/>
    <property type="match status" value="1"/>
</dbReference>
<evidence type="ECO:0000256" key="2">
    <source>
        <dbReference type="ARBA" id="ARBA00023125"/>
    </source>
</evidence>
<dbReference type="Pfam" id="PF01047">
    <property type="entry name" value="MarR"/>
    <property type="match status" value="1"/>
</dbReference>
<dbReference type="InterPro" id="IPR023187">
    <property type="entry name" value="Tscrpt_reg_MarR-type_CS"/>
</dbReference>
<protein>
    <submittedName>
        <fullName evidence="5">MarR family transcriptional regulator</fullName>
    </submittedName>
</protein>
<keyword evidence="2" id="KW-0238">DNA-binding</keyword>
<dbReference type="SMART" id="SM00347">
    <property type="entry name" value="HTH_MARR"/>
    <property type="match status" value="1"/>
</dbReference>
<feature type="domain" description="HTH marR-type" evidence="4">
    <location>
        <begin position="33"/>
        <end position="168"/>
    </location>
</feature>
<gene>
    <name evidence="5" type="ORF">VSH64_21875</name>
</gene>
<keyword evidence="6" id="KW-1185">Reference proteome</keyword>
<dbReference type="RefSeq" id="WP_326837503.1">
    <property type="nucleotide sequence ID" value="NZ_CP142149.1"/>
</dbReference>
<dbReference type="PROSITE" id="PS01117">
    <property type="entry name" value="HTH_MARR_1"/>
    <property type="match status" value="1"/>
</dbReference>
<dbReference type="PANTHER" id="PTHR33164:SF104">
    <property type="entry name" value="TRANSCRIPTIONAL REGULATORY PROTEIN"/>
    <property type="match status" value="1"/>
</dbReference>
<dbReference type="EMBL" id="CP142149">
    <property type="protein sequence ID" value="WSE34695.1"/>
    <property type="molecule type" value="Genomic_DNA"/>
</dbReference>
<dbReference type="InterPro" id="IPR036388">
    <property type="entry name" value="WH-like_DNA-bd_sf"/>
</dbReference>
<dbReference type="InterPro" id="IPR036390">
    <property type="entry name" value="WH_DNA-bd_sf"/>
</dbReference>
<dbReference type="Proteomes" id="UP001330812">
    <property type="component" value="Chromosome"/>
</dbReference>
<reference evidence="5 6" key="1">
    <citation type="journal article" date="2015" name="Int. J. Syst. Evol. Microbiol.">
        <title>Amycolatopsis rhabdoformis sp. nov., an actinomycete isolated from a tropical forest soil.</title>
        <authorList>
            <person name="Souza W.R."/>
            <person name="Silva R.E."/>
            <person name="Goodfellow M."/>
            <person name="Busarakam K."/>
            <person name="Figueiro F.S."/>
            <person name="Ferreira D."/>
            <person name="Rodrigues-Filho E."/>
            <person name="Moraes L.A.B."/>
            <person name="Zucchi T.D."/>
        </authorList>
    </citation>
    <scope>NUCLEOTIDE SEQUENCE [LARGE SCALE GENOMIC DNA]</scope>
    <source>
        <strain evidence="5 6">NCIMB 14900</strain>
    </source>
</reference>
<dbReference type="SUPFAM" id="SSF46785">
    <property type="entry name" value="Winged helix' DNA-binding domain"/>
    <property type="match status" value="1"/>
</dbReference>
<evidence type="ECO:0000256" key="3">
    <source>
        <dbReference type="ARBA" id="ARBA00023163"/>
    </source>
</evidence>
<organism evidence="5 6">
    <name type="scientific">Amycolatopsis rhabdoformis</name>
    <dbReference type="NCBI Taxonomy" id="1448059"/>
    <lineage>
        <taxon>Bacteria</taxon>
        <taxon>Bacillati</taxon>
        <taxon>Actinomycetota</taxon>
        <taxon>Actinomycetes</taxon>
        <taxon>Pseudonocardiales</taxon>
        <taxon>Pseudonocardiaceae</taxon>
        <taxon>Amycolatopsis</taxon>
    </lineage>
</organism>